<comment type="caution">
    <text evidence="4">The sequence shown here is derived from an EMBL/GenBank/DDBJ whole genome shotgun (WGS) entry which is preliminary data.</text>
</comment>
<dbReference type="SUPFAM" id="SSF53474">
    <property type="entry name" value="alpha/beta-Hydrolases"/>
    <property type="match status" value="1"/>
</dbReference>
<protein>
    <submittedName>
        <fullName evidence="4">Alpha/beta hydrolase</fullName>
    </submittedName>
</protein>
<evidence type="ECO:0000259" key="3">
    <source>
        <dbReference type="Pfam" id="PF00561"/>
    </source>
</evidence>
<dbReference type="GO" id="GO:0016787">
    <property type="term" value="F:hydrolase activity"/>
    <property type="evidence" value="ECO:0007669"/>
    <property type="project" value="UniProtKB-KW"/>
</dbReference>
<evidence type="ECO:0000256" key="2">
    <source>
        <dbReference type="SAM" id="SignalP"/>
    </source>
</evidence>
<dbReference type="Gene3D" id="3.40.50.1820">
    <property type="entry name" value="alpha/beta hydrolase"/>
    <property type="match status" value="1"/>
</dbReference>
<proteinExistence type="predicted"/>
<organism evidence="4 5">
    <name type="scientific">Undibacterium amnicola</name>
    <dbReference type="NCBI Taxonomy" id="1834038"/>
    <lineage>
        <taxon>Bacteria</taxon>
        <taxon>Pseudomonadati</taxon>
        <taxon>Pseudomonadota</taxon>
        <taxon>Betaproteobacteria</taxon>
        <taxon>Burkholderiales</taxon>
        <taxon>Oxalobacteraceae</taxon>
        <taxon>Undibacterium</taxon>
    </lineage>
</organism>
<feature type="domain" description="AB hydrolase-1" evidence="3">
    <location>
        <begin position="76"/>
        <end position="181"/>
    </location>
</feature>
<dbReference type="InterPro" id="IPR050266">
    <property type="entry name" value="AB_hydrolase_sf"/>
</dbReference>
<feature type="chain" id="PRO_5045917397" evidence="2">
    <location>
        <begin position="35"/>
        <end position="330"/>
    </location>
</feature>
<dbReference type="InterPro" id="IPR000073">
    <property type="entry name" value="AB_hydrolase_1"/>
</dbReference>
<feature type="signal peptide" evidence="2">
    <location>
        <begin position="1"/>
        <end position="34"/>
    </location>
</feature>
<name>A0ABR6XRV2_9BURK</name>
<gene>
    <name evidence="4" type="ORF">H8K33_11885</name>
</gene>
<evidence type="ECO:0000313" key="5">
    <source>
        <dbReference type="Proteomes" id="UP000643610"/>
    </source>
</evidence>
<dbReference type="InterPro" id="IPR029058">
    <property type="entry name" value="AB_hydrolase_fold"/>
</dbReference>
<dbReference type="RefSeq" id="WP_186891249.1">
    <property type="nucleotide sequence ID" value="NZ_JACOFU010000004.1"/>
</dbReference>
<dbReference type="Proteomes" id="UP000643610">
    <property type="component" value="Unassembled WGS sequence"/>
</dbReference>
<evidence type="ECO:0000313" key="4">
    <source>
        <dbReference type="EMBL" id="MBC3832215.1"/>
    </source>
</evidence>
<reference evidence="4 5" key="1">
    <citation type="submission" date="2020-08" db="EMBL/GenBank/DDBJ databases">
        <title>Novel species isolated from subtropical streams in China.</title>
        <authorList>
            <person name="Lu H."/>
        </authorList>
    </citation>
    <scope>NUCLEOTIDE SEQUENCE [LARGE SCALE GENOMIC DNA]</scope>
    <source>
        <strain evidence="4 5">KCTC 52442</strain>
    </source>
</reference>
<keyword evidence="2" id="KW-0732">Signal</keyword>
<sequence>MKNNALVLSRRHAIALRNVAFSISLSLAATSALATPTNASTNALTNAPQANQVNVSGDATTAAVAAFKVEVSGNGPALILIPGLASSSAVWKETVAALQDRYQVHVLTLAGFAGTKALPNSAMSKGFIAAQEQAIVDYIAKQQLHKPVVIGHSLGGFLALSLAANHSDKIGAAINVDGLPALGAMFAEAQANMQKSGNPPPPQNTGFDPMAMAKNMANNTEWHTQIAKDMMSSDPMTSGRTMSELASKDLRPALSKVRVPVLTLGALQNGAPYTPAEQVQATYEKQLANIPKNLNHMAFAKDSKHFIMADAPAWMQQQINEFLKLVGSGK</sequence>
<dbReference type="PANTHER" id="PTHR43798">
    <property type="entry name" value="MONOACYLGLYCEROL LIPASE"/>
    <property type="match status" value="1"/>
</dbReference>
<evidence type="ECO:0000256" key="1">
    <source>
        <dbReference type="ARBA" id="ARBA00022801"/>
    </source>
</evidence>
<dbReference type="Pfam" id="PF00561">
    <property type="entry name" value="Abhydrolase_1"/>
    <property type="match status" value="1"/>
</dbReference>
<dbReference type="EMBL" id="JACOFU010000004">
    <property type="protein sequence ID" value="MBC3832215.1"/>
    <property type="molecule type" value="Genomic_DNA"/>
</dbReference>
<keyword evidence="1 4" id="KW-0378">Hydrolase</keyword>
<dbReference type="PANTHER" id="PTHR43798:SF31">
    <property type="entry name" value="AB HYDROLASE SUPERFAMILY PROTEIN YCLE"/>
    <property type="match status" value="1"/>
</dbReference>
<keyword evidence="5" id="KW-1185">Reference proteome</keyword>
<accession>A0ABR6XRV2</accession>